<dbReference type="PANTHER" id="PTHR11761:SF3">
    <property type="entry name" value="LARGE RIBOSOMAL SUBUNIT PROTEIN UL14M"/>
    <property type="match status" value="1"/>
</dbReference>
<evidence type="ECO:0000256" key="1">
    <source>
        <dbReference type="ARBA" id="ARBA00010745"/>
    </source>
</evidence>
<comment type="similarity">
    <text evidence="1 4">Belongs to the universal ribosomal protein uL14 family.</text>
</comment>
<geneLocation type="mitochondrion" evidence="5"/>
<dbReference type="SMART" id="SM01374">
    <property type="entry name" value="Ribosomal_L14"/>
    <property type="match status" value="1"/>
</dbReference>
<sequence>MIYKGTYLRVIDNSGATLAKCIGILGSNSPKYAKVGSTIIVTIKDYTRSNNSVRSKIEKGIISHALIVRTKKKNRSFDNIWTNFIDNGVVLLDNKKSLMFTRVRGPIHYALRFKKFIKVLSLSKYNL</sequence>
<dbReference type="AlphaFoldDB" id="A0A679FA55"/>
<keyword evidence="3 4" id="KW-0687">Ribonucleoprotein</keyword>
<dbReference type="Gene3D" id="2.40.150.20">
    <property type="entry name" value="Ribosomal protein L14"/>
    <property type="match status" value="1"/>
</dbReference>
<keyword evidence="5" id="KW-0496">Mitochondrion</keyword>
<dbReference type="GO" id="GO:0003735">
    <property type="term" value="F:structural constituent of ribosome"/>
    <property type="evidence" value="ECO:0007669"/>
    <property type="project" value="InterPro"/>
</dbReference>
<dbReference type="InterPro" id="IPR036853">
    <property type="entry name" value="Ribosomal_uL14_sf"/>
</dbReference>
<dbReference type="PANTHER" id="PTHR11761">
    <property type="entry name" value="50S/60S RIBOSOMAL PROTEIN L14/L23"/>
    <property type="match status" value="1"/>
</dbReference>
<protein>
    <submittedName>
        <fullName evidence="5">50S ribosomal protein L14</fullName>
    </submittedName>
</protein>
<dbReference type="CDD" id="cd00337">
    <property type="entry name" value="Ribosomal_uL14"/>
    <property type="match status" value="1"/>
</dbReference>
<dbReference type="EMBL" id="LC519602">
    <property type="protein sequence ID" value="BBU60056.1"/>
    <property type="molecule type" value="Genomic_DNA"/>
</dbReference>
<evidence type="ECO:0000256" key="2">
    <source>
        <dbReference type="ARBA" id="ARBA00022980"/>
    </source>
</evidence>
<name>A0A679FA55_CYAME</name>
<dbReference type="GO" id="GO:0005762">
    <property type="term" value="C:mitochondrial large ribosomal subunit"/>
    <property type="evidence" value="ECO:0007669"/>
    <property type="project" value="TreeGrafter"/>
</dbReference>
<proteinExistence type="inferred from homology"/>
<dbReference type="HAMAP" id="MF_01367">
    <property type="entry name" value="Ribosomal_uL14"/>
    <property type="match status" value="1"/>
</dbReference>
<dbReference type="Pfam" id="PF00238">
    <property type="entry name" value="Ribosomal_L14"/>
    <property type="match status" value="1"/>
</dbReference>
<evidence type="ECO:0000256" key="4">
    <source>
        <dbReference type="RuleBase" id="RU003949"/>
    </source>
</evidence>
<reference evidence="5" key="2">
    <citation type="submission" date="2020-01" db="EMBL/GenBank/DDBJ databases">
        <title>Re-sequencing of the mitochondrial genome of Cyanidioschyzon merolae 10D.</title>
        <authorList>
            <person name="Moriyama T."/>
            <person name="Mori-Moriyama N."/>
            <person name="Sato N."/>
        </authorList>
    </citation>
    <scope>NUCLEOTIDE SEQUENCE</scope>
    <source>
        <strain evidence="5">10D-T</strain>
    </source>
</reference>
<gene>
    <name evidence="5" type="primary">rpl14</name>
    <name evidence="5" type="ORF">CME10DT_Mp0025</name>
</gene>
<organism evidence="5">
    <name type="scientific">Cyanidioschyzon merolae</name>
    <name type="common">Red alga</name>
    <dbReference type="NCBI Taxonomy" id="45157"/>
    <lineage>
        <taxon>Eukaryota</taxon>
        <taxon>Rhodophyta</taxon>
        <taxon>Bangiophyceae</taxon>
        <taxon>Cyanidiales</taxon>
        <taxon>Cyanidiaceae</taxon>
        <taxon>Cyanidioschyzon</taxon>
    </lineage>
</organism>
<dbReference type="GO" id="GO:0070180">
    <property type="term" value="F:large ribosomal subunit rRNA binding"/>
    <property type="evidence" value="ECO:0007669"/>
    <property type="project" value="TreeGrafter"/>
</dbReference>
<keyword evidence="2 4" id="KW-0689">Ribosomal protein</keyword>
<dbReference type="InterPro" id="IPR000218">
    <property type="entry name" value="Ribosomal_uL14"/>
</dbReference>
<accession>A0A679FA55</accession>
<dbReference type="GO" id="GO:0006412">
    <property type="term" value="P:translation"/>
    <property type="evidence" value="ECO:0007669"/>
    <property type="project" value="InterPro"/>
</dbReference>
<reference evidence="5" key="1">
    <citation type="journal article" date="1998" name="Nucleic Acids Res.">
        <title>Structure and organization of the mitochondrial genome of the unicellular red alga Cyanidioschyzon merolae deduced from the complete nucleotide sequence.</title>
        <authorList>
            <person name="Ohta N."/>
            <person name="Sato N."/>
            <person name="Kuroiwa T."/>
        </authorList>
    </citation>
    <scope>NUCLEOTIDE SEQUENCE [LARGE SCALE GENOMIC DNA]</scope>
    <source>
        <strain evidence="5">10D-T</strain>
    </source>
</reference>
<evidence type="ECO:0000313" key="5">
    <source>
        <dbReference type="EMBL" id="BBU60056.1"/>
    </source>
</evidence>
<evidence type="ECO:0000256" key="3">
    <source>
        <dbReference type="ARBA" id="ARBA00023274"/>
    </source>
</evidence>
<dbReference type="SUPFAM" id="SSF50193">
    <property type="entry name" value="Ribosomal protein L14"/>
    <property type="match status" value="1"/>
</dbReference>